<dbReference type="OrthoDB" id="5981565at2759"/>
<feature type="signal peptide" evidence="1">
    <location>
        <begin position="1"/>
        <end position="18"/>
    </location>
</feature>
<sequence>MARILLFVLAAVLCTVIAERLEKEVSGIKFLALKRAGKIFVFPANKNNGSGVILDFDSVAEYNAAGQLVDGGRRNFQNFEKLDFKFYGDRDATFQNISCRTFSMEAKIPSTNATFRVQLFIFKENGTYEWGDEAIDVTRGALKFNIEVEDWKFCGSGNLTCRRSGQNEVGEYLEVVICIKGRKSPTMGAERPRKMRMGRILKMAQRWNMGGTYLELPSAVEIDGVMKNQTSGYPRMTRARAGCFVMRFPKFNRKMIYDPAIEVDPTYEDPDSGSRPLQVSLVLACVSLLAAWLH</sequence>
<dbReference type="PANTHER" id="PTHR34733">
    <property type="match status" value="1"/>
</dbReference>
<dbReference type="InParanoid" id="A7RRP3"/>
<dbReference type="KEGG" id="nve:5517871"/>
<dbReference type="OMA" id="YLEVVIC"/>
<dbReference type="STRING" id="45351.A7RRP3"/>
<dbReference type="PhylomeDB" id="A7RRP3"/>
<dbReference type="AlphaFoldDB" id="A7RRP3"/>
<dbReference type="PANTHER" id="PTHR34733:SF1">
    <property type="match status" value="1"/>
</dbReference>
<keyword evidence="3" id="KW-1185">Reference proteome</keyword>
<dbReference type="HOGENOM" id="CLU_947661_0_0_1"/>
<feature type="chain" id="PRO_5002711478" evidence="1">
    <location>
        <begin position="19"/>
        <end position="294"/>
    </location>
</feature>
<name>A7RRP3_NEMVE</name>
<dbReference type="eggNOG" id="ENOG502SBX8">
    <property type="taxonomic scope" value="Eukaryota"/>
</dbReference>
<reference evidence="2 3" key="1">
    <citation type="journal article" date="2007" name="Science">
        <title>Sea anemone genome reveals ancestral eumetazoan gene repertoire and genomic organization.</title>
        <authorList>
            <person name="Putnam N.H."/>
            <person name="Srivastava M."/>
            <person name="Hellsten U."/>
            <person name="Dirks B."/>
            <person name="Chapman J."/>
            <person name="Salamov A."/>
            <person name="Terry A."/>
            <person name="Shapiro H."/>
            <person name="Lindquist E."/>
            <person name="Kapitonov V.V."/>
            <person name="Jurka J."/>
            <person name="Genikhovich G."/>
            <person name="Grigoriev I.V."/>
            <person name="Lucas S.M."/>
            <person name="Steele R.E."/>
            <person name="Finnerty J.R."/>
            <person name="Technau U."/>
            <person name="Martindale M.Q."/>
            <person name="Rokhsar D.S."/>
        </authorList>
    </citation>
    <scope>NUCLEOTIDE SEQUENCE [LARGE SCALE GENOMIC DNA]</scope>
    <source>
        <strain evidence="3">CH2 X CH6</strain>
    </source>
</reference>
<proteinExistence type="predicted"/>
<evidence type="ECO:0000256" key="1">
    <source>
        <dbReference type="SAM" id="SignalP"/>
    </source>
</evidence>
<gene>
    <name evidence="2" type="ORF">NEMVEDRAFT_v1g240217</name>
</gene>
<protein>
    <submittedName>
        <fullName evidence="2">Uncharacterized protein</fullName>
    </submittedName>
</protein>
<accession>A7RRP3</accession>
<keyword evidence="1" id="KW-0732">Signal</keyword>
<organism evidence="2 3">
    <name type="scientific">Nematostella vectensis</name>
    <name type="common">Starlet sea anemone</name>
    <dbReference type="NCBI Taxonomy" id="45351"/>
    <lineage>
        <taxon>Eukaryota</taxon>
        <taxon>Metazoa</taxon>
        <taxon>Cnidaria</taxon>
        <taxon>Anthozoa</taxon>
        <taxon>Hexacorallia</taxon>
        <taxon>Actiniaria</taxon>
        <taxon>Edwardsiidae</taxon>
        <taxon>Nematostella</taxon>
    </lineage>
</organism>
<evidence type="ECO:0000313" key="2">
    <source>
        <dbReference type="EMBL" id="EDO45862.1"/>
    </source>
</evidence>
<evidence type="ECO:0000313" key="3">
    <source>
        <dbReference type="Proteomes" id="UP000001593"/>
    </source>
</evidence>
<dbReference type="Proteomes" id="UP000001593">
    <property type="component" value="Unassembled WGS sequence"/>
</dbReference>
<dbReference type="EMBL" id="DS469532">
    <property type="protein sequence ID" value="EDO45862.1"/>
    <property type="molecule type" value="Genomic_DNA"/>
</dbReference>